<comment type="caution">
    <text evidence="3">The sequence shown here is derived from an EMBL/GenBank/DDBJ whole genome shotgun (WGS) entry which is preliminary data.</text>
</comment>
<accession>A0A2M9ZQW2</accession>
<dbReference type="EMBL" id="NPDY01000026">
    <property type="protein sequence ID" value="PJZ68328.1"/>
    <property type="molecule type" value="Genomic_DNA"/>
</dbReference>
<gene>
    <name evidence="2" type="ORF">CH360_16920</name>
    <name evidence="3" type="ORF">CH373_04675</name>
</gene>
<name>A0A2M9ZQW2_9LEPT</name>
<keyword evidence="4" id="KW-1185">Reference proteome</keyword>
<organism evidence="3 5">
    <name type="scientific">Leptospira perolatii</name>
    <dbReference type="NCBI Taxonomy" id="2023191"/>
    <lineage>
        <taxon>Bacteria</taxon>
        <taxon>Pseudomonadati</taxon>
        <taxon>Spirochaetota</taxon>
        <taxon>Spirochaetia</taxon>
        <taxon>Leptospirales</taxon>
        <taxon>Leptospiraceae</taxon>
        <taxon>Leptospira</taxon>
    </lineage>
</organism>
<reference evidence="4 5" key="1">
    <citation type="submission" date="2017-07" db="EMBL/GenBank/DDBJ databases">
        <title>Leptospira spp. isolated from tropical soils.</title>
        <authorList>
            <person name="Thibeaux R."/>
            <person name="Iraola G."/>
            <person name="Ferres I."/>
            <person name="Bierque E."/>
            <person name="Girault D."/>
            <person name="Soupe-Gilbert M.-E."/>
            <person name="Picardeau M."/>
            <person name="Goarant C."/>
        </authorList>
    </citation>
    <scope>NUCLEOTIDE SEQUENCE [LARGE SCALE GENOMIC DNA]</scope>
    <source>
        <strain evidence="3 5">FH1-B-B1</strain>
        <strain evidence="2 4">FH1-B-C1</strain>
    </source>
</reference>
<evidence type="ECO:0000256" key="1">
    <source>
        <dbReference type="SAM" id="MobiDB-lite"/>
    </source>
</evidence>
<dbReference type="NCBIfam" id="NF047538">
    <property type="entry name" value="LIC_11321_fam"/>
    <property type="match status" value="1"/>
</dbReference>
<evidence type="ECO:0000313" key="2">
    <source>
        <dbReference type="EMBL" id="PJZ68328.1"/>
    </source>
</evidence>
<proteinExistence type="predicted"/>
<dbReference type="Proteomes" id="UP000231990">
    <property type="component" value="Unassembled WGS sequence"/>
</dbReference>
<protein>
    <submittedName>
        <fullName evidence="3">Uncharacterized protein</fullName>
    </submittedName>
</protein>
<evidence type="ECO:0000313" key="3">
    <source>
        <dbReference type="EMBL" id="PJZ74466.1"/>
    </source>
</evidence>
<feature type="compositionally biased region" description="Basic and acidic residues" evidence="1">
    <location>
        <begin position="12"/>
        <end position="30"/>
    </location>
</feature>
<dbReference type="Proteomes" id="UP000231962">
    <property type="component" value="Unassembled WGS sequence"/>
</dbReference>
<evidence type="ECO:0000313" key="4">
    <source>
        <dbReference type="Proteomes" id="UP000231962"/>
    </source>
</evidence>
<sequence length="75" mass="8440">MVGGPLVPQGGQEKKPNPNSRETEKKQEAKKGCCRIKYEGGGFDYFPSTEEECVKHSGYHSFLKDSPLCFQSLWD</sequence>
<feature type="region of interest" description="Disordered" evidence="1">
    <location>
        <begin position="1"/>
        <end position="30"/>
    </location>
</feature>
<dbReference type="EMBL" id="NPDZ01000002">
    <property type="protein sequence ID" value="PJZ74466.1"/>
    <property type="molecule type" value="Genomic_DNA"/>
</dbReference>
<dbReference type="AlphaFoldDB" id="A0A2M9ZQW2"/>
<evidence type="ECO:0000313" key="5">
    <source>
        <dbReference type="Proteomes" id="UP000231990"/>
    </source>
</evidence>
<dbReference type="OrthoDB" id="340399at2"/>